<sequence>MESNKARVIAYYLPQFHPIPENDEWWGKGFTEWTNVGKARPLFKGHYQPLVPADLGYYDLRIPEVREEQAKLAKEAGIEGFCYWHYWFGDGKRLLEMPFNEVVSSGKPDFPFCLGWANESWQAKVWNREAGENRTLIEQKYPGEKDNEDHFYELLPAFQDKRYIRVDGNPFFLIYKPLQFPGVSDFIKQWNALLKKNNVGEKFYFVANAYNEDEYLALKQLGFDAVTINPSSRMIYKSKIVTFIRKVARRLFNVPIVVNYSSVIDGFTRDIDKQEDVIPFILPNWDHSPRSAKRAIVLHKSTPQLFQKHVKKVFDVVEEKENKLVILKSWNEWGEGNYMEPDLKWGKGYLEAVKSYLIKKIEF</sequence>
<dbReference type="EMBL" id="FLUM01000001">
    <property type="protein sequence ID" value="SBV95753.1"/>
    <property type="molecule type" value="Genomic_DNA"/>
</dbReference>
<accession>A0A212J8I0</accession>
<protein>
    <recommendedName>
        <fullName evidence="2">Lipopolysaccharide biosynthesis protein</fullName>
    </recommendedName>
</protein>
<reference evidence="1" key="1">
    <citation type="submission" date="2016-04" db="EMBL/GenBank/DDBJ databases">
        <authorList>
            <person name="Evans L.H."/>
            <person name="Alamgir A."/>
            <person name="Owens N."/>
            <person name="Weber N.D."/>
            <person name="Virtaneva K."/>
            <person name="Barbian K."/>
            <person name="Babar A."/>
            <person name="Rosenke K."/>
        </authorList>
    </citation>
    <scope>NUCLEOTIDE SEQUENCE</scope>
    <source>
        <strain evidence="1">86-1</strain>
    </source>
</reference>
<dbReference type="PANTHER" id="PTHR41244:SF1">
    <property type="entry name" value="GLYCOSYLTRANSFERASE"/>
    <property type="match status" value="1"/>
</dbReference>
<organism evidence="1">
    <name type="scientific">uncultured Dysgonomonas sp</name>
    <dbReference type="NCBI Taxonomy" id="206096"/>
    <lineage>
        <taxon>Bacteria</taxon>
        <taxon>Pseudomonadati</taxon>
        <taxon>Bacteroidota</taxon>
        <taxon>Bacteroidia</taxon>
        <taxon>Bacteroidales</taxon>
        <taxon>Dysgonomonadaceae</taxon>
        <taxon>Dysgonomonas</taxon>
        <taxon>environmental samples</taxon>
    </lineage>
</organism>
<dbReference type="AlphaFoldDB" id="A0A212J8I0"/>
<dbReference type="Pfam" id="PF14307">
    <property type="entry name" value="Glyco_tran_WbsX"/>
    <property type="match status" value="1"/>
</dbReference>
<dbReference type="InterPro" id="IPR032719">
    <property type="entry name" value="WbsX"/>
</dbReference>
<evidence type="ECO:0008006" key="2">
    <source>
        <dbReference type="Google" id="ProtNLM"/>
    </source>
</evidence>
<dbReference type="RefSeq" id="WP_296939455.1">
    <property type="nucleotide sequence ID" value="NZ_LT599032.1"/>
</dbReference>
<proteinExistence type="predicted"/>
<dbReference type="CDD" id="cd11579">
    <property type="entry name" value="Glyco_tran_WbsX"/>
    <property type="match status" value="1"/>
</dbReference>
<dbReference type="Gene3D" id="3.20.20.80">
    <property type="entry name" value="Glycosidases"/>
    <property type="match status" value="1"/>
</dbReference>
<evidence type="ECO:0000313" key="1">
    <source>
        <dbReference type="EMBL" id="SBV95753.1"/>
    </source>
</evidence>
<dbReference type="PANTHER" id="PTHR41244">
    <property type="entry name" value="RHAMNAN SYNTHESIS F"/>
    <property type="match status" value="1"/>
</dbReference>
<name>A0A212J8I0_9BACT</name>
<gene>
    <name evidence="1" type="ORF">KL86DYS1_11475</name>
</gene>